<comment type="caution">
    <text evidence="1">The sequence shown here is derived from an EMBL/GenBank/DDBJ whole genome shotgun (WGS) entry which is preliminary data.</text>
</comment>
<reference evidence="1" key="1">
    <citation type="submission" date="2020-08" db="EMBL/GenBank/DDBJ databases">
        <title>Multicomponent nature underlies the extraordinary mechanical properties of spider dragline silk.</title>
        <authorList>
            <person name="Kono N."/>
            <person name="Nakamura H."/>
            <person name="Mori M."/>
            <person name="Yoshida Y."/>
            <person name="Ohtoshi R."/>
            <person name="Malay A.D."/>
            <person name="Moran D.A.P."/>
            <person name="Tomita M."/>
            <person name="Numata K."/>
            <person name="Arakawa K."/>
        </authorList>
    </citation>
    <scope>NUCLEOTIDE SEQUENCE</scope>
</reference>
<sequence length="128" mass="14619">MEGEGVRGKVVGRLSWHALQRTLSSAYLYAPPSSVQLPPLREHAGISRCVSPCSIPLSKSRHLNSQPPFVFWHFVVKHMIPVARFDIHLRQRDLLSVRHWGWMMYRELCEVGWSCGCLSMGIFGSLIF</sequence>
<dbReference type="Proteomes" id="UP000887013">
    <property type="component" value="Unassembled WGS sequence"/>
</dbReference>
<proteinExistence type="predicted"/>
<organism evidence="1 2">
    <name type="scientific">Nephila pilipes</name>
    <name type="common">Giant wood spider</name>
    <name type="synonym">Nephila maculata</name>
    <dbReference type="NCBI Taxonomy" id="299642"/>
    <lineage>
        <taxon>Eukaryota</taxon>
        <taxon>Metazoa</taxon>
        <taxon>Ecdysozoa</taxon>
        <taxon>Arthropoda</taxon>
        <taxon>Chelicerata</taxon>
        <taxon>Arachnida</taxon>
        <taxon>Araneae</taxon>
        <taxon>Araneomorphae</taxon>
        <taxon>Entelegynae</taxon>
        <taxon>Araneoidea</taxon>
        <taxon>Nephilidae</taxon>
        <taxon>Nephila</taxon>
    </lineage>
</organism>
<dbReference type="AlphaFoldDB" id="A0A8X6IVT1"/>
<protein>
    <submittedName>
        <fullName evidence="1">Uncharacterized protein</fullName>
    </submittedName>
</protein>
<evidence type="ECO:0000313" key="1">
    <source>
        <dbReference type="EMBL" id="GFS60365.1"/>
    </source>
</evidence>
<gene>
    <name evidence="1" type="ORF">NPIL_108421</name>
</gene>
<dbReference type="EMBL" id="BMAW01047363">
    <property type="protein sequence ID" value="GFS60365.1"/>
    <property type="molecule type" value="Genomic_DNA"/>
</dbReference>
<keyword evidence="2" id="KW-1185">Reference proteome</keyword>
<name>A0A8X6IVT1_NEPPI</name>
<evidence type="ECO:0000313" key="2">
    <source>
        <dbReference type="Proteomes" id="UP000887013"/>
    </source>
</evidence>
<accession>A0A8X6IVT1</accession>